<dbReference type="STRING" id="243090.RB2082"/>
<name>Q7UWF0_RHOBA</name>
<accession>Q7UWF0</accession>
<dbReference type="PANTHER" id="PTHR11487:SF0">
    <property type="entry name" value="S-ACYL FATTY ACID SYNTHASE THIOESTERASE, MEDIUM CHAIN"/>
    <property type="match status" value="1"/>
</dbReference>
<keyword evidence="3" id="KW-0378">Hydrolase</keyword>
<dbReference type="HOGENOM" id="CLU_070456_1_1_0"/>
<dbReference type="GO" id="GO:0008610">
    <property type="term" value="P:lipid biosynthetic process"/>
    <property type="evidence" value="ECO:0000318"/>
    <property type="project" value="GO_Central"/>
</dbReference>
<feature type="domain" description="Thioesterase" evidence="2">
    <location>
        <begin position="20"/>
        <end position="249"/>
    </location>
</feature>
<dbReference type="PANTHER" id="PTHR11487">
    <property type="entry name" value="THIOESTERASE"/>
    <property type="match status" value="1"/>
</dbReference>
<dbReference type="Proteomes" id="UP000001025">
    <property type="component" value="Chromosome"/>
</dbReference>
<dbReference type="GO" id="GO:0016787">
    <property type="term" value="F:hydrolase activity"/>
    <property type="evidence" value="ECO:0007669"/>
    <property type="project" value="UniProtKB-KW"/>
</dbReference>
<organism evidence="3 4">
    <name type="scientific">Rhodopirellula baltica (strain DSM 10527 / NCIMB 13988 / SH1)</name>
    <dbReference type="NCBI Taxonomy" id="243090"/>
    <lineage>
        <taxon>Bacteria</taxon>
        <taxon>Pseudomonadati</taxon>
        <taxon>Planctomycetota</taxon>
        <taxon>Planctomycetia</taxon>
        <taxon>Pirellulales</taxon>
        <taxon>Pirellulaceae</taxon>
        <taxon>Rhodopirellula</taxon>
    </lineage>
</organism>
<dbReference type="InParanoid" id="Q7UWF0"/>
<dbReference type="EnsemblBacteria" id="CAD72413">
    <property type="protein sequence ID" value="CAD72413"/>
    <property type="gene ID" value="RB2082"/>
</dbReference>
<dbReference type="EMBL" id="BX294136">
    <property type="protein sequence ID" value="CAD72413.1"/>
    <property type="molecule type" value="Genomic_DNA"/>
</dbReference>
<dbReference type="EC" id="3.1.2.-" evidence="3"/>
<dbReference type="Pfam" id="PF00975">
    <property type="entry name" value="Thioesterase"/>
    <property type="match status" value="1"/>
</dbReference>
<comment type="similarity">
    <text evidence="1">Belongs to the thioesterase family.</text>
</comment>
<protein>
    <submittedName>
        <fullName evidence="3">Probable thioesterase</fullName>
        <ecNumber evidence="3">3.1.2.-</ecNumber>
    </submittedName>
</protein>
<sequence length="260" mass="28110">MMTSNDALCRISPPSTSKTHLLWVPHAGGATAPLFKQFRSLATSRNASHCVNLWAVRLAGRESRFSDPLETDMDSLVESIATETEPTFDDDDTLVLAGHSLGALIAYRLANRLLQGSSLPTRVKGLIVMGASSPSQWTQNRDWLDWDDADFADELDRRYGGLPAGLKQHPDALAMFLPIVRADLKLARGVASAEHPVIPVPIRAMAGAEDHVANRAKMQGWQSLTSAGFSLRVLPGDHFFPVANLSKVMLTAETLAGGEG</sequence>
<dbReference type="InterPro" id="IPR029058">
    <property type="entry name" value="AB_hydrolase_fold"/>
</dbReference>
<dbReference type="PATRIC" id="fig|243090.15.peg.952"/>
<gene>
    <name evidence="3" type="primary">pltG</name>
    <name evidence="3" type="ordered locus">RB2082</name>
</gene>
<dbReference type="SUPFAM" id="SSF53474">
    <property type="entry name" value="alpha/beta-Hydrolases"/>
    <property type="match status" value="1"/>
</dbReference>
<dbReference type="AlphaFoldDB" id="Q7UWF0"/>
<proteinExistence type="inferred from homology"/>
<dbReference type="KEGG" id="rba:RB2082"/>
<reference evidence="3 4" key="1">
    <citation type="journal article" date="2003" name="Proc. Natl. Acad. Sci. U.S.A.">
        <title>Complete genome sequence of the marine planctomycete Pirellula sp. strain 1.</title>
        <authorList>
            <person name="Gloeckner F.O."/>
            <person name="Kube M."/>
            <person name="Bauer M."/>
            <person name="Teeling H."/>
            <person name="Lombardot T."/>
            <person name="Ludwig W."/>
            <person name="Gade D."/>
            <person name="Beck A."/>
            <person name="Borzym K."/>
            <person name="Heitmann K."/>
            <person name="Rabus R."/>
            <person name="Schlesner H."/>
            <person name="Amann R."/>
            <person name="Reinhardt R."/>
        </authorList>
    </citation>
    <scope>NUCLEOTIDE SEQUENCE [LARGE SCALE GENOMIC DNA]</scope>
    <source>
        <strain evidence="4">DSM 10527 / NCIMB 13988 / SH1</strain>
    </source>
</reference>
<evidence type="ECO:0000256" key="1">
    <source>
        <dbReference type="ARBA" id="ARBA00007169"/>
    </source>
</evidence>
<dbReference type="InterPro" id="IPR012223">
    <property type="entry name" value="TEII"/>
</dbReference>
<dbReference type="InterPro" id="IPR001031">
    <property type="entry name" value="Thioesterase"/>
</dbReference>
<evidence type="ECO:0000313" key="4">
    <source>
        <dbReference type="Proteomes" id="UP000001025"/>
    </source>
</evidence>
<dbReference type="ESTHER" id="rhoba-q7uwf0">
    <property type="family name" value="Thioesterase"/>
</dbReference>
<dbReference type="Gene3D" id="3.40.50.1820">
    <property type="entry name" value="alpha/beta hydrolase"/>
    <property type="match status" value="1"/>
</dbReference>
<keyword evidence="4" id="KW-1185">Reference proteome</keyword>
<dbReference type="eggNOG" id="COG3208">
    <property type="taxonomic scope" value="Bacteria"/>
</dbReference>
<evidence type="ECO:0000313" key="3">
    <source>
        <dbReference type="EMBL" id="CAD72413.1"/>
    </source>
</evidence>
<evidence type="ECO:0000259" key="2">
    <source>
        <dbReference type="Pfam" id="PF00975"/>
    </source>
</evidence>
<dbReference type="OrthoDB" id="279191at2"/>